<dbReference type="PROSITE" id="PS00028">
    <property type="entry name" value="ZINC_FINGER_C2H2_1"/>
    <property type="match status" value="2"/>
</dbReference>
<keyword evidence="2" id="KW-0678">Repressor</keyword>
<dbReference type="GO" id="GO:0008270">
    <property type="term" value="F:zinc ion binding"/>
    <property type="evidence" value="ECO:0007669"/>
    <property type="project" value="UniProtKB-KW"/>
</dbReference>
<dbReference type="STRING" id="418459.E3KB04"/>
<keyword evidence="3" id="KW-0479">Metal-binding</keyword>
<evidence type="ECO:0000259" key="14">
    <source>
        <dbReference type="PROSITE" id="PS50157"/>
    </source>
</evidence>
<feature type="region of interest" description="Disordered" evidence="13">
    <location>
        <begin position="311"/>
        <end position="356"/>
    </location>
</feature>
<dbReference type="SMART" id="SM00355">
    <property type="entry name" value="ZnF_C2H2"/>
    <property type="match status" value="3"/>
</dbReference>
<dbReference type="Proteomes" id="UP000008783">
    <property type="component" value="Unassembled WGS sequence"/>
</dbReference>
<dbReference type="OrthoDB" id="2507583at2759"/>
<dbReference type="VEuPathDB" id="FungiDB:PGTG_07796"/>
<evidence type="ECO:0000256" key="1">
    <source>
        <dbReference type="ARBA" id="ARBA00004123"/>
    </source>
</evidence>
<dbReference type="GeneID" id="10532928"/>
<feature type="compositionally biased region" description="Polar residues" evidence="13">
    <location>
        <begin position="146"/>
        <end position="162"/>
    </location>
</feature>
<dbReference type="InterPro" id="IPR036236">
    <property type="entry name" value="Znf_C2H2_sf"/>
</dbReference>
<dbReference type="AlphaFoldDB" id="E3KB04"/>
<dbReference type="InterPro" id="IPR050806">
    <property type="entry name" value="pacC/RIM101"/>
</dbReference>
<dbReference type="KEGG" id="pgr:PGTG_07796"/>
<evidence type="ECO:0000256" key="13">
    <source>
        <dbReference type="SAM" id="MobiDB-lite"/>
    </source>
</evidence>
<evidence type="ECO:0000256" key="11">
    <source>
        <dbReference type="ARBA" id="ARBA00038089"/>
    </source>
</evidence>
<keyword evidence="5 12" id="KW-0863">Zinc-finger</keyword>
<feature type="compositionally biased region" description="Low complexity" evidence="13">
    <location>
        <begin position="774"/>
        <end position="784"/>
    </location>
</feature>
<evidence type="ECO:0000256" key="9">
    <source>
        <dbReference type="ARBA" id="ARBA00023163"/>
    </source>
</evidence>
<evidence type="ECO:0000256" key="8">
    <source>
        <dbReference type="ARBA" id="ARBA00023125"/>
    </source>
</evidence>
<keyword evidence="7" id="KW-0805">Transcription regulation</keyword>
<feature type="region of interest" description="Disordered" evidence="13">
    <location>
        <begin position="143"/>
        <end position="168"/>
    </location>
</feature>
<feature type="compositionally biased region" description="Low complexity" evidence="13">
    <location>
        <begin position="828"/>
        <end position="839"/>
    </location>
</feature>
<evidence type="ECO:0000256" key="7">
    <source>
        <dbReference type="ARBA" id="ARBA00023015"/>
    </source>
</evidence>
<evidence type="ECO:0000256" key="2">
    <source>
        <dbReference type="ARBA" id="ARBA00022491"/>
    </source>
</evidence>
<dbReference type="InParanoid" id="E3KB04"/>
<evidence type="ECO:0000256" key="12">
    <source>
        <dbReference type="PROSITE-ProRule" id="PRU00042"/>
    </source>
</evidence>
<evidence type="ECO:0000256" key="6">
    <source>
        <dbReference type="ARBA" id="ARBA00022833"/>
    </source>
</evidence>
<feature type="compositionally biased region" description="Low complexity" evidence="13">
    <location>
        <begin position="697"/>
        <end position="711"/>
    </location>
</feature>
<dbReference type="PROSITE" id="PS50157">
    <property type="entry name" value="ZINC_FINGER_C2H2_2"/>
    <property type="match status" value="3"/>
</dbReference>
<reference evidence="16" key="2">
    <citation type="journal article" date="2011" name="Proc. Natl. Acad. Sci. U.S.A.">
        <title>Obligate biotrophy features unraveled by the genomic analysis of rust fungi.</title>
        <authorList>
            <person name="Duplessis S."/>
            <person name="Cuomo C.A."/>
            <person name="Lin Y.-C."/>
            <person name="Aerts A."/>
            <person name="Tisserant E."/>
            <person name="Veneault-Fourrey C."/>
            <person name="Joly D.L."/>
            <person name="Hacquard S."/>
            <person name="Amselem J."/>
            <person name="Cantarel B.L."/>
            <person name="Chiu R."/>
            <person name="Coutinho P.M."/>
            <person name="Feau N."/>
            <person name="Field M."/>
            <person name="Frey P."/>
            <person name="Gelhaye E."/>
            <person name="Goldberg J."/>
            <person name="Grabherr M.G."/>
            <person name="Kodira C.D."/>
            <person name="Kohler A."/>
            <person name="Kuees U."/>
            <person name="Lindquist E.A."/>
            <person name="Lucas S.M."/>
            <person name="Mago R."/>
            <person name="Mauceli E."/>
            <person name="Morin E."/>
            <person name="Murat C."/>
            <person name="Pangilinan J.L."/>
            <person name="Park R."/>
            <person name="Pearson M."/>
            <person name="Quesneville H."/>
            <person name="Rouhier N."/>
            <person name="Sakthikumar S."/>
            <person name="Salamov A.A."/>
            <person name="Schmutz J."/>
            <person name="Selles B."/>
            <person name="Shapiro H."/>
            <person name="Tanguay P."/>
            <person name="Tuskan G.A."/>
            <person name="Henrissat B."/>
            <person name="Van de Peer Y."/>
            <person name="Rouze P."/>
            <person name="Ellis J.G."/>
            <person name="Dodds P.N."/>
            <person name="Schein J.E."/>
            <person name="Zhong S."/>
            <person name="Hamelin R.C."/>
            <person name="Grigoriev I.V."/>
            <person name="Szabo L.J."/>
            <person name="Martin F."/>
        </authorList>
    </citation>
    <scope>NUCLEOTIDE SEQUENCE [LARGE SCALE GENOMIC DNA]</scope>
    <source>
        <strain evidence="16">CRL 75-36-700-3 / race SCCL</strain>
    </source>
</reference>
<dbReference type="RefSeq" id="XP_003325966.2">
    <property type="nucleotide sequence ID" value="XM_003325918.2"/>
</dbReference>
<evidence type="ECO:0000256" key="3">
    <source>
        <dbReference type="ARBA" id="ARBA00022723"/>
    </source>
</evidence>
<feature type="region of interest" description="Disordered" evidence="13">
    <location>
        <begin position="672"/>
        <end position="731"/>
    </location>
</feature>
<evidence type="ECO:0000313" key="16">
    <source>
        <dbReference type="Proteomes" id="UP000008783"/>
    </source>
</evidence>
<feature type="compositionally biased region" description="Basic and acidic residues" evidence="13">
    <location>
        <begin position="744"/>
        <end position="756"/>
    </location>
</feature>
<evidence type="ECO:0000256" key="5">
    <source>
        <dbReference type="ARBA" id="ARBA00022771"/>
    </source>
</evidence>
<feature type="region of interest" description="Disordered" evidence="13">
    <location>
        <begin position="774"/>
        <end position="846"/>
    </location>
</feature>
<comment type="similarity">
    <text evidence="11">Belongs to the pacC/RIM101 family.</text>
</comment>
<dbReference type="GO" id="GO:0045944">
    <property type="term" value="P:positive regulation of transcription by RNA polymerase II"/>
    <property type="evidence" value="ECO:0000318"/>
    <property type="project" value="GO_Central"/>
</dbReference>
<comment type="subcellular location">
    <subcellularLocation>
        <location evidence="1">Nucleus</location>
    </subcellularLocation>
</comment>
<gene>
    <name evidence="15" type="ORF">PGTG_07796</name>
</gene>
<feature type="compositionally biased region" description="Low complexity" evidence="13">
    <location>
        <begin position="432"/>
        <end position="446"/>
    </location>
</feature>
<feature type="compositionally biased region" description="Polar residues" evidence="13">
    <location>
        <begin position="311"/>
        <end position="326"/>
    </location>
</feature>
<protein>
    <recommendedName>
        <fullName evidence="14">C2H2-type domain-containing protein</fullName>
    </recommendedName>
</protein>
<dbReference type="InterPro" id="IPR013087">
    <property type="entry name" value="Znf_C2H2_type"/>
</dbReference>
<reference key="1">
    <citation type="submission" date="2007-01" db="EMBL/GenBank/DDBJ databases">
        <title>The Genome Sequence of Puccinia graminis f. sp. tritici Strain CRL 75-36-700-3.</title>
        <authorList>
            <consortium name="The Broad Institute Genome Sequencing Platform"/>
            <person name="Birren B."/>
            <person name="Lander E."/>
            <person name="Galagan J."/>
            <person name="Nusbaum C."/>
            <person name="Devon K."/>
            <person name="Cuomo C."/>
            <person name="Jaffe D."/>
            <person name="Butler J."/>
            <person name="Alvarez P."/>
            <person name="Gnerre S."/>
            <person name="Grabherr M."/>
            <person name="Mauceli E."/>
            <person name="Brockman W."/>
            <person name="Young S."/>
            <person name="LaButti K."/>
            <person name="Sykes S."/>
            <person name="DeCaprio D."/>
            <person name="Crawford M."/>
            <person name="Koehrsen M."/>
            <person name="Engels R."/>
            <person name="Montgomery P."/>
            <person name="Pearson M."/>
            <person name="Howarth C."/>
            <person name="Larson L."/>
            <person name="White J."/>
            <person name="Zeng Q."/>
            <person name="Kodira C."/>
            <person name="Yandava C."/>
            <person name="Alvarado L."/>
            <person name="O'Leary S."/>
            <person name="Szabo L."/>
            <person name="Dean R."/>
            <person name="Schein J."/>
        </authorList>
    </citation>
    <scope>NUCLEOTIDE SEQUENCE</scope>
    <source>
        <strain>CRL 75-36-700-3</strain>
    </source>
</reference>
<dbReference type="Gene3D" id="3.30.160.60">
    <property type="entry name" value="Classic Zinc Finger"/>
    <property type="match status" value="2"/>
</dbReference>
<feature type="region of interest" description="Disordered" evidence="13">
    <location>
        <begin position="432"/>
        <end position="463"/>
    </location>
</feature>
<dbReference type="HOGENOM" id="CLU_302881_0_0_1"/>
<feature type="region of interest" description="Disordered" evidence="13">
    <location>
        <begin position="631"/>
        <end position="659"/>
    </location>
</feature>
<evidence type="ECO:0000256" key="4">
    <source>
        <dbReference type="ARBA" id="ARBA00022737"/>
    </source>
</evidence>
<keyword evidence="8" id="KW-0238">DNA-binding</keyword>
<dbReference type="GO" id="GO:0005634">
    <property type="term" value="C:nucleus"/>
    <property type="evidence" value="ECO:0000318"/>
    <property type="project" value="GO_Central"/>
</dbReference>
<evidence type="ECO:0000313" key="15">
    <source>
        <dbReference type="EMBL" id="EFP81547.2"/>
    </source>
</evidence>
<feature type="compositionally biased region" description="Acidic residues" evidence="13">
    <location>
        <begin position="805"/>
        <end position="814"/>
    </location>
</feature>
<feature type="domain" description="C2H2-type" evidence="14">
    <location>
        <begin position="58"/>
        <end position="87"/>
    </location>
</feature>
<sequence>MTHILPAGAPHNGTASAQVLQCEWQEPACSELFPDPEALYRHLCDRHIGRKSTGNLTLRCHWKNCETVCVKRDHITSHLRVHTPLKPHNCDVCGKAFKRPQDLKKHEKIHTEEHHIHHKHSKAAKAPAFYPVNYSNRPYAPLPQHAQAQQSHTMSSSTSPFDFNNSQNSNQFSWPSVRHLVQQQQDMNESVVIHGLAQAAAQQAYHSVLASSTVSSQNLMGGVQSVTGPIFPNAVSYPTPMPSATTTHMSMTNNPLAPVSSVDCSRQFASSGADLSYPSLQMLSSRPQNTSISGASIGSITDCLSDQGLSNFSQDPGPYVSQSTRTPPHPSYARSSLSSPPHHPLSPPGAASDITRSQTSDDLFQSLCAPRHSFSAQPPPPVGGHKRDYDEAVYDLISRCKRSKFEEDSDETIARLAKFLCPDVNLNLPSLDSHSSSDASSPVSSPHPYPAEQSSTLSPPSDLDWLADKAETDKLTDLLAHIGSEIESSTAAIFGPSWPDILSFNTSLPTEQPAVKRTSTTSLSSAPLNHHIPNAELDRTSSFHTARHPHNPSYGSMPPVTSSSNYPTLPTSYCGYPNLQRPPADCQMRVSKPLAPPELSSASYYSAPMSLHKVNPLQRAMPVATHAPTNMESALQPSGQKLADQVDFSNDGADSSSRRLSIDQSLELAPMGLSKSKPLSGTTLPPLRTLFGDSDRGSSPASAVSSPGSPAQFSSFVPAGRSASSGPKSIYPSLMNLTATFGRSAEDKTASERTETADSLVPSVRGMNLASRRASVASIRSSSSPAVPEEWVNEIGEEPSPREEGDSDSEEGGEGGESLPHHKRFRLSPRSTTRSTPSLAGSAAQSLVHNSLSGNDKDTLDHTGKQLSLIHSLIIRINEAHRQTIIARSAARLAPAYPYYPSPSQFAARKEGSLPLVDDDNDDNSPTAPKSLMSYELPLCFPPPPLTILSFCFFQTSDRLPCFVPSRMMLFRSFFSSLLFFFFG</sequence>
<dbReference type="eggNOG" id="KOG1721">
    <property type="taxonomic scope" value="Eukaryota"/>
</dbReference>
<accession>E3KB04</accession>
<dbReference type="EMBL" id="DS178279">
    <property type="protein sequence ID" value="EFP81547.2"/>
    <property type="molecule type" value="Genomic_DNA"/>
</dbReference>
<keyword evidence="16" id="KW-1185">Reference proteome</keyword>
<feature type="domain" description="C2H2-type" evidence="14">
    <location>
        <begin position="88"/>
        <end position="115"/>
    </location>
</feature>
<feature type="region of interest" description="Disordered" evidence="13">
    <location>
        <begin position="744"/>
        <end position="763"/>
    </location>
</feature>
<evidence type="ECO:0000256" key="10">
    <source>
        <dbReference type="ARBA" id="ARBA00023242"/>
    </source>
</evidence>
<feature type="domain" description="C2H2-type" evidence="14">
    <location>
        <begin position="20"/>
        <end position="52"/>
    </location>
</feature>
<dbReference type="FunFam" id="3.30.160.60:FF:000213">
    <property type="entry name" value="Zinc finger protein 624"/>
    <property type="match status" value="1"/>
</dbReference>
<dbReference type="GO" id="GO:0003677">
    <property type="term" value="F:DNA binding"/>
    <property type="evidence" value="ECO:0007669"/>
    <property type="project" value="UniProtKB-KW"/>
</dbReference>
<keyword evidence="4" id="KW-0677">Repeat</keyword>
<dbReference type="PANTHER" id="PTHR47257:SF1">
    <property type="entry name" value="PH-RESPONSE TRANSCRIPTION FACTOR PACC_RIM101"/>
    <property type="match status" value="1"/>
</dbReference>
<keyword evidence="6" id="KW-0862">Zinc</keyword>
<keyword evidence="9" id="KW-0804">Transcription</keyword>
<keyword evidence="10" id="KW-0539">Nucleus</keyword>
<dbReference type="PANTHER" id="PTHR47257">
    <property type="entry name" value="PH-RESPONSE TRANSCRIPTION FACTOR PACC/RIM101"/>
    <property type="match status" value="1"/>
</dbReference>
<name>E3KB04_PUCGT</name>
<dbReference type="SUPFAM" id="SSF57667">
    <property type="entry name" value="beta-beta-alpha zinc fingers"/>
    <property type="match status" value="1"/>
</dbReference>
<proteinExistence type="inferred from homology"/>
<organism evidence="15 16">
    <name type="scientific">Puccinia graminis f. sp. tritici (strain CRL 75-36-700-3 / race SCCL)</name>
    <name type="common">Black stem rust fungus</name>
    <dbReference type="NCBI Taxonomy" id="418459"/>
    <lineage>
        <taxon>Eukaryota</taxon>
        <taxon>Fungi</taxon>
        <taxon>Dikarya</taxon>
        <taxon>Basidiomycota</taxon>
        <taxon>Pucciniomycotina</taxon>
        <taxon>Pucciniomycetes</taxon>
        <taxon>Pucciniales</taxon>
        <taxon>Pucciniaceae</taxon>
        <taxon>Puccinia</taxon>
    </lineage>
</organism>